<dbReference type="RefSeq" id="XP_011134659.1">
    <property type="nucleotide sequence ID" value="XM_011136357.1"/>
</dbReference>
<dbReference type="VEuPathDB" id="CryptoDB:GNI_175570"/>
<dbReference type="GeneID" id="22915949"/>
<reference evidence="1" key="1">
    <citation type="submission" date="2013-12" db="EMBL/GenBank/DDBJ databases">
        <authorList>
            <person name="Omoto C.K."/>
            <person name="Sibley D."/>
            <person name="Venepally P."/>
            <person name="Hadjithomas M."/>
            <person name="Karamycheva S."/>
            <person name="Brunk B."/>
            <person name="Roos D."/>
            <person name="Caler E."/>
            <person name="Lorenzi H."/>
        </authorList>
    </citation>
    <scope>NUCLEOTIDE SEQUENCE</scope>
</reference>
<dbReference type="AlphaFoldDB" id="A0A023AXK3"/>
<protein>
    <submittedName>
        <fullName evidence="1">Uncharacterized protein</fullName>
    </submittedName>
</protein>
<proteinExistence type="predicted"/>
<comment type="caution">
    <text evidence="1">The sequence shown here is derived from an EMBL/GenBank/DDBJ whole genome shotgun (WGS) entry which is preliminary data.</text>
</comment>
<sequence length="203" mass="22293">MRGLKGELSGVSGSELLSILLASDGSKPELDNCVAQVAAIEIGDSSVMAVALAPRDVFETDGKPASVSGLFHACWSRMMVWRPEGAKNNGRAEATLLRGLVRDFVFLDRPPEAIAALCGEIFGDQEHELMGLISECQETGEKVTHNEIYGCVTSRPMHASEFQEISALVPEDWRPVLERRANWESPEWRDLENARMGPVPSRE</sequence>
<gene>
    <name evidence="1" type="ORF">GNI_175570</name>
</gene>
<dbReference type="EMBL" id="AFNH02001321">
    <property type="protein sequence ID" value="EZG43366.1"/>
    <property type="molecule type" value="Genomic_DNA"/>
</dbReference>
<accession>A0A023AXK3</accession>
<organism evidence="1 2">
    <name type="scientific">Gregarina niphandrodes</name>
    <name type="common">Septate eugregarine</name>
    <dbReference type="NCBI Taxonomy" id="110365"/>
    <lineage>
        <taxon>Eukaryota</taxon>
        <taxon>Sar</taxon>
        <taxon>Alveolata</taxon>
        <taxon>Apicomplexa</taxon>
        <taxon>Conoidasida</taxon>
        <taxon>Gregarinasina</taxon>
        <taxon>Eugregarinorida</taxon>
        <taxon>Gregarinidae</taxon>
        <taxon>Gregarina</taxon>
    </lineage>
</organism>
<evidence type="ECO:0000313" key="2">
    <source>
        <dbReference type="Proteomes" id="UP000019763"/>
    </source>
</evidence>
<dbReference type="Proteomes" id="UP000019763">
    <property type="component" value="Unassembled WGS sequence"/>
</dbReference>
<name>A0A023AXK3_GRENI</name>
<evidence type="ECO:0000313" key="1">
    <source>
        <dbReference type="EMBL" id="EZG43366.1"/>
    </source>
</evidence>
<keyword evidence="2" id="KW-1185">Reference proteome</keyword>